<gene>
    <name evidence="2" type="ORF">DFJ65_1901</name>
</gene>
<dbReference type="Proteomes" id="UP000256253">
    <property type="component" value="Unassembled WGS sequence"/>
</dbReference>
<accession>A0A3D9UN48</accession>
<feature type="domain" description="Metallo-beta-lactamase" evidence="1">
    <location>
        <begin position="7"/>
        <end position="179"/>
    </location>
</feature>
<dbReference type="InterPro" id="IPR001279">
    <property type="entry name" value="Metallo-B-lactamas"/>
</dbReference>
<evidence type="ECO:0000313" key="2">
    <source>
        <dbReference type="EMBL" id="REF30872.1"/>
    </source>
</evidence>
<dbReference type="OrthoDB" id="3190691at2"/>
<dbReference type="RefSeq" id="WP_115922806.1">
    <property type="nucleotide sequence ID" value="NZ_QTUA01000001.1"/>
</dbReference>
<dbReference type="PANTHER" id="PTHR43546">
    <property type="entry name" value="UPF0173 METAL-DEPENDENT HYDROLASE MJ1163-RELATED"/>
    <property type="match status" value="1"/>
</dbReference>
<reference evidence="2 3" key="1">
    <citation type="submission" date="2018-08" db="EMBL/GenBank/DDBJ databases">
        <title>Sequencing the genomes of 1000 actinobacteria strains.</title>
        <authorList>
            <person name="Klenk H.-P."/>
        </authorList>
    </citation>
    <scope>NUCLEOTIDE SEQUENCE [LARGE SCALE GENOMIC DNA]</scope>
    <source>
        <strain evidence="2 3">DSM 22967</strain>
    </source>
</reference>
<evidence type="ECO:0000259" key="1">
    <source>
        <dbReference type="SMART" id="SM00849"/>
    </source>
</evidence>
<dbReference type="InterPro" id="IPR050114">
    <property type="entry name" value="UPF0173_UPF0282_UlaG_hydrolase"/>
</dbReference>
<name>A0A3D9UN48_9MICO</name>
<dbReference type="AlphaFoldDB" id="A0A3D9UN48"/>
<comment type="caution">
    <text evidence="2">The sequence shown here is derived from an EMBL/GenBank/DDBJ whole genome shotgun (WGS) entry which is preliminary data.</text>
</comment>
<dbReference type="EMBL" id="QTUA01000001">
    <property type="protein sequence ID" value="REF30872.1"/>
    <property type="molecule type" value="Genomic_DNA"/>
</dbReference>
<organism evidence="2 3">
    <name type="scientific">Calidifontibacter indicus</name>
    <dbReference type="NCBI Taxonomy" id="419650"/>
    <lineage>
        <taxon>Bacteria</taxon>
        <taxon>Bacillati</taxon>
        <taxon>Actinomycetota</taxon>
        <taxon>Actinomycetes</taxon>
        <taxon>Micrococcales</taxon>
        <taxon>Dermacoccaceae</taxon>
        <taxon>Calidifontibacter</taxon>
    </lineage>
</organism>
<sequence length="219" mass="23413">MKITHLGHACLLAEYPDARILIDPGSFSDVSGVSVVDAVLITHQHADHLDLDKLRGVLERNPDVPVYADPGSLKVLREAGIDAQENQAGQAFSVGSVRVTPIGRMHAEIHPYIERIPNLGVTLQADGDPTLFHPGDALDGQPLEHIDILAVPVSAPWGAVKETIAFVRRIAPSVVVPIHDGTLSEVGRGMYLKHIGDFGLDGGVPVRDLRGEPATSFDA</sequence>
<dbReference type="Gene3D" id="3.60.15.10">
    <property type="entry name" value="Ribonuclease Z/Hydroxyacylglutathione hydrolase-like"/>
    <property type="match status" value="1"/>
</dbReference>
<keyword evidence="3" id="KW-1185">Reference proteome</keyword>
<dbReference type="PANTHER" id="PTHR43546:SF3">
    <property type="entry name" value="UPF0173 METAL-DEPENDENT HYDROLASE MJ1163"/>
    <property type="match status" value="1"/>
</dbReference>
<dbReference type="InterPro" id="IPR036866">
    <property type="entry name" value="RibonucZ/Hydroxyglut_hydro"/>
</dbReference>
<evidence type="ECO:0000313" key="3">
    <source>
        <dbReference type="Proteomes" id="UP000256253"/>
    </source>
</evidence>
<proteinExistence type="predicted"/>
<dbReference type="Pfam" id="PF13483">
    <property type="entry name" value="Lactamase_B_3"/>
    <property type="match status" value="1"/>
</dbReference>
<dbReference type="SMART" id="SM00849">
    <property type="entry name" value="Lactamase_B"/>
    <property type="match status" value="1"/>
</dbReference>
<protein>
    <submittedName>
        <fullName evidence="2">L-ascorbate metabolism protein UlaG (Beta-lactamase superfamily)</fullName>
    </submittedName>
</protein>
<dbReference type="SUPFAM" id="SSF56281">
    <property type="entry name" value="Metallo-hydrolase/oxidoreductase"/>
    <property type="match status" value="1"/>
</dbReference>